<feature type="non-terminal residue" evidence="6">
    <location>
        <position position="1"/>
    </location>
</feature>
<dbReference type="EMBL" id="UOEU01000179">
    <property type="protein sequence ID" value="VAW31200.1"/>
    <property type="molecule type" value="Genomic_DNA"/>
</dbReference>
<dbReference type="Gene3D" id="1.10.580.10">
    <property type="entry name" value="Citrate Synthase, domain 1"/>
    <property type="match status" value="1"/>
</dbReference>
<dbReference type="GO" id="GO:0006099">
    <property type="term" value="P:tricarboxylic acid cycle"/>
    <property type="evidence" value="ECO:0007669"/>
    <property type="project" value="UniProtKB-KW"/>
</dbReference>
<dbReference type="PROSITE" id="PS00480">
    <property type="entry name" value="CITRATE_SYNTHASE"/>
    <property type="match status" value="1"/>
</dbReference>
<dbReference type="FunFam" id="1.10.230.10:FF:000002">
    <property type="entry name" value="Citrate synthase"/>
    <property type="match status" value="1"/>
</dbReference>
<keyword evidence="6" id="KW-0012">Acyltransferase</keyword>
<organism evidence="6">
    <name type="scientific">hydrothermal vent metagenome</name>
    <dbReference type="NCBI Taxonomy" id="652676"/>
    <lineage>
        <taxon>unclassified sequences</taxon>
        <taxon>metagenomes</taxon>
        <taxon>ecological metagenomes</taxon>
    </lineage>
</organism>
<evidence type="ECO:0000256" key="2">
    <source>
        <dbReference type="ARBA" id="ARBA00010566"/>
    </source>
</evidence>
<dbReference type="PRINTS" id="PR00143">
    <property type="entry name" value="CITRTSNTHASE"/>
</dbReference>
<dbReference type="SUPFAM" id="SSF48256">
    <property type="entry name" value="Citrate synthase"/>
    <property type="match status" value="1"/>
</dbReference>
<name>A0A3B0UPY1_9ZZZZ</name>
<comment type="similarity">
    <text evidence="2">Belongs to the citrate synthase family.</text>
</comment>
<keyword evidence="5 6" id="KW-0808">Transferase</keyword>
<proteinExistence type="inferred from homology"/>
<dbReference type="InterPro" id="IPR002020">
    <property type="entry name" value="Citrate_synthase"/>
</dbReference>
<keyword evidence="4" id="KW-0816">Tricarboxylic acid cycle</keyword>
<dbReference type="InterPro" id="IPR016143">
    <property type="entry name" value="Citrate_synth-like_sm_a-sub"/>
</dbReference>
<dbReference type="InterPro" id="IPR036969">
    <property type="entry name" value="Citrate_synthase_sf"/>
</dbReference>
<dbReference type="EC" id="2.3.3.16" evidence="3"/>
<sequence>GTATMRVIGSSHTDPYTAMAGAAAALYGPLHGGANEAVLRMLNEIGDVKHVPEFMKQVKNRERLLMGFGHRVYKNYDPRARIIKGVADDVFEVTGKNPLLDIALELERIALEDDFFVKRNLYPNVDFYSGIIYQAMRFPINMFPVLFAIPRTIGWLAQWVEMLDDSEQKIARPRQIFLGEDERDFVTMDQR</sequence>
<comment type="pathway">
    <text evidence="1">Carbohydrate metabolism.</text>
</comment>
<dbReference type="PANTHER" id="PTHR42871">
    <property type="entry name" value="CITRATE SYNTHASE"/>
    <property type="match status" value="1"/>
</dbReference>
<evidence type="ECO:0000256" key="5">
    <source>
        <dbReference type="ARBA" id="ARBA00022679"/>
    </source>
</evidence>
<dbReference type="Gene3D" id="1.10.230.10">
    <property type="entry name" value="Cytochrome P450-Terp, domain 2"/>
    <property type="match status" value="1"/>
</dbReference>
<evidence type="ECO:0000256" key="3">
    <source>
        <dbReference type="ARBA" id="ARBA00012972"/>
    </source>
</evidence>
<dbReference type="GO" id="GO:0036440">
    <property type="term" value="F:citrate synthase activity"/>
    <property type="evidence" value="ECO:0007669"/>
    <property type="project" value="UniProtKB-EC"/>
</dbReference>
<dbReference type="InterPro" id="IPR019810">
    <property type="entry name" value="Citrate_synthase_AS"/>
</dbReference>
<evidence type="ECO:0000256" key="1">
    <source>
        <dbReference type="ARBA" id="ARBA00005007"/>
    </source>
</evidence>
<protein>
    <recommendedName>
        <fullName evidence="3">citrate synthase (unknown stereospecificity)</fullName>
        <ecNumber evidence="3">2.3.3.16</ecNumber>
    </recommendedName>
</protein>
<gene>
    <name evidence="6" type="ORF">MNBD_CHLOROFLEXI01-775</name>
</gene>
<dbReference type="InterPro" id="IPR016142">
    <property type="entry name" value="Citrate_synth-like_lrg_a-sub"/>
</dbReference>
<reference evidence="6" key="1">
    <citation type="submission" date="2018-06" db="EMBL/GenBank/DDBJ databases">
        <authorList>
            <person name="Zhirakovskaya E."/>
        </authorList>
    </citation>
    <scope>NUCLEOTIDE SEQUENCE</scope>
</reference>
<dbReference type="Pfam" id="PF00285">
    <property type="entry name" value="Citrate_synt"/>
    <property type="match status" value="1"/>
</dbReference>
<dbReference type="AlphaFoldDB" id="A0A3B0UPY1"/>
<evidence type="ECO:0000256" key="4">
    <source>
        <dbReference type="ARBA" id="ARBA00022532"/>
    </source>
</evidence>
<evidence type="ECO:0000313" key="6">
    <source>
        <dbReference type="EMBL" id="VAW31200.1"/>
    </source>
</evidence>
<dbReference type="PANTHER" id="PTHR42871:SF1">
    <property type="entry name" value="CITRATE SYNTHASE"/>
    <property type="match status" value="1"/>
</dbReference>
<accession>A0A3B0UPY1</accession>